<gene>
    <name evidence="2" type="ORF">KME60_08300</name>
</gene>
<dbReference type="EMBL" id="JAHHGZ010000007">
    <property type="protein sequence ID" value="MBW4667419.1"/>
    <property type="molecule type" value="Genomic_DNA"/>
</dbReference>
<organism evidence="2 3">
    <name type="scientific">Cyanomargarita calcarea GSE-NOS-MK-12-04C</name>
    <dbReference type="NCBI Taxonomy" id="2839659"/>
    <lineage>
        <taxon>Bacteria</taxon>
        <taxon>Bacillati</taxon>
        <taxon>Cyanobacteriota</taxon>
        <taxon>Cyanophyceae</taxon>
        <taxon>Nostocales</taxon>
        <taxon>Cyanomargaritaceae</taxon>
        <taxon>Cyanomargarita</taxon>
    </lineage>
</organism>
<dbReference type="InterPro" id="IPR036366">
    <property type="entry name" value="PGBDSf"/>
</dbReference>
<evidence type="ECO:0000313" key="2">
    <source>
        <dbReference type="EMBL" id="MBW4667419.1"/>
    </source>
</evidence>
<evidence type="ECO:0000259" key="1">
    <source>
        <dbReference type="Pfam" id="PF01471"/>
    </source>
</evidence>
<dbReference type="InterPro" id="IPR036365">
    <property type="entry name" value="PGBD-like_sf"/>
</dbReference>
<comment type="caution">
    <text evidence="2">The sequence shown here is derived from an EMBL/GenBank/DDBJ whole genome shotgun (WGS) entry which is preliminary data.</text>
</comment>
<evidence type="ECO:0000313" key="3">
    <source>
        <dbReference type="Proteomes" id="UP000729701"/>
    </source>
</evidence>
<reference evidence="2" key="1">
    <citation type="submission" date="2021-05" db="EMBL/GenBank/DDBJ databases">
        <authorList>
            <person name="Pietrasiak N."/>
            <person name="Ward R."/>
            <person name="Stajich J.E."/>
            <person name="Kurbessoian T."/>
        </authorList>
    </citation>
    <scope>NUCLEOTIDE SEQUENCE</scope>
    <source>
        <strain evidence="2">GSE-NOS-MK-12-04C</strain>
    </source>
</reference>
<sequence>MTRHPNGAWIWYISKLRSDYLNSLVECKIKRVYIKVFDGKSKSMFWSNECTSENIQKFKSRSIEVYGWGYHYGTENIDAQVSSVKQALDCGLDGYILDLEKEVEDKSTHVYVDKLLFKLRPLLKEGTLGYTSFGHPGYHSDIPWQILDKHCDIALPQIYFEKFSFKPTTAQKVKDCLDAHEKIGLKKPILPIWGSESDTKNPASESELQDYLTHYPGSSIWRLPNSGEGGKGWNLTYSNFELPTLTRILFLGIKGEDVKALQKVLNAKGFNAGDADGEFGANTKSAVTAFQKKAGIGVDGDVGSQTWTALGGKSDIK</sequence>
<feature type="domain" description="Peptidoglycan binding-like" evidence="1">
    <location>
        <begin position="255"/>
        <end position="310"/>
    </location>
</feature>
<name>A0A951QJD8_9CYAN</name>
<dbReference type="InterPro" id="IPR002477">
    <property type="entry name" value="Peptidoglycan-bd-like"/>
</dbReference>
<reference evidence="2" key="2">
    <citation type="journal article" date="2022" name="Microbiol. Resour. Announc.">
        <title>Metagenome Sequencing to Explore Phylogenomics of Terrestrial Cyanobacteria.</title>
        <authorList>
            <person name="Ward R.D."/>
            <person name="Stajich J.E."/>
            <person name="Johansen J.R."/>
            <person name="Huntemann M."/>
            <person name="Clum A."/>
            <person name="Foster B."/>
            <person name="Foster B."/>
            <person name="Roux S."/>
            <person name="Palaniappan K."/>
            <person name="Varghese N."/>
            <person name="Mukherjee S."/>
            <person name="Reddy T.B.K."/>
            <person name="Daum C."/>
            <person name="Copeland A."/>
            <person name="Chen I.A."/>
            <person name="Ivanova N.N."/>
            <person name="Kyrpides N.C."/>
            <person name="Shapiro N."/>
            <person name="Eloe-Fadrosh E.A."/>
            <person name="Pietrasiak N."/>
        </authorList>
    </citation>
    <scope>NUCLEOTIDE SEQUENCE</scope>
    <source>
        <strain evidence="2">GSE-NOS-MK-12-04C</strain>
    </source>
</reference>
<dbReference type="Pfam" id="PF01471">
    <property type="entry name" value="PG_binding_1"/>
    <property type="match status" value="1"/>
</dbReference>
<dbReference type="AlphaFoldDB" id="A0A951QJD8"/>
<accession>A0A951QJD8</accession>
<protein>
    <submittedName>
        <fullName evidence="2">Peptidoglycan-binding protein</fullName>
    </submittedName>
</protein>
<dbReference type="SUPFAM" id="SSF47090">
    <property type="entry name" value="PGBD-like"/>
    <property type="match status" value="1"/>
</dbReference>
<dbReference type="Gene3D" id="1.10.101.10">
    <property type="entry name" value="PGBD-like superfamily/PGBD"/>
    <property type="match status" value="1"/>
</dbReference>
<proteinExistence type="predicted"/>
<dbReference type="Proteomes" id="UP000729701">
    <property type="component" value="Unassembled WGS sequence"/>
</dbReference>